<dbReference type="PROSITE" id="PS50988">
    <property type="entry name" value="TROVE"/>
    <property type="match status" value="1"/>
</dbReference>
<dbReference type="InterPro" id="IPR025139">
    <property type="entry name" value="DUF4062"/>
</dbReference>
<dbReference type="PANTHER" id="PTHR44791">
    <property type="entry name" value="TELOMERASE PROTEIN COMPONENT 1 TEP1"/>
    <property type="match status" value="1"/>
</dbReference>
<dbReference type="GeneTree" id="ENSGT00940000161338"/>
<evidence type="ECO:0000256" key="1">
    <source>
        <dbReference type="SAM" id="MobiDB-lite"/>
    </source>
</evidence>
<dbReference type="InterPro" id="IPR052652">
    <property type="entry name" value="Telomerase_Complex_Comp"/>
</dbReference>
<reference evidence="3" key="2">
    <citation type="submission" date="2025-09" db="UniProtKB">
        <authorList>
            <consortium name="Ensembl"/>
        </authorList>
    </citation>
    <scope>IDENTIFICATION</scope>
</reference>
<dbReference type="AlphaFoldDB" id="A0A3B3S6W6"/>
<name>A0A3B3S6W6_9TELE</name>
<feature type="domain" description="TROVE" evidence="2">
    <location>
        <begin position="110"/>
        <end position="476"/>
    </location>
</feature>
<evidence type="ECO:0000259" key="2">
    <source>
        <dbReference type="PROSITE" id="PS50988"/>
    </source>
</evidence>
<sequence length="1121" mass="123924">MMPLALLKPSADLDKPSSSLGLLSSGAGLNLENRVLAQAPEVLSGPCLALSGPRLALALQHGCASPSWAIEAGSPALQPTWLSSTAASSPLLSPQPLLSSPQHLVSHALAPRLLSSSVLRASDKTCVLLRPTSSSSVHLAPAESVVEEEEEEVGGGGRGEEMPVINEDLKCATEVYSGVAVYTRQELNIRLTANFLLALAAHLPATKPHLRRYFCAAVQLPSDWLEVIRLYSKCFSQALPTCLKKALTDKFKQFTEYQLAKYNTRGQRNKHYRGKVAVTKVTRRAAGTLGQRSEHKAVDKGASVFSLKKMIQRLHISEPAEHVMAVLGKRYPKDAKEFIHSGLKGTWDPDRAGQRMKLVQPDTWERMLSQEGNQAKTWARLIGQALPFMAMLRNIRNLITSGISKKHHQKILARLINKSVVKSRQFPFRFLAAYKVVMDLCDSGERYSWNLLQQYLQALETAIQISCRHNVPLLPGRTLIFCSAYASESSKWRGGQDFLLLALMIAHRSEDAQLYLGSYSGLKEVKLKSDVLLENVPHVMEQMEVRPVLIQLLSLLLQQVPHRLISASGPRGSYGQGPQCPPACGRERSGSTRPHAHPHSRHPKTTVNSLHTWSLFAYQTWRLMNPHASSLISDRYMIPPSWFRWQGVRVFVSSTFRDMHSERDVLVRSVFPELRRRAAPYGLWVHEVDLRWGVTEEEASRAAQLCLAEVCRSQLLLGVLGERYGVVPPRPALPDLPQYRWVRRGVLALALCLLIKSVPVAWRAEFAAESSEAESKMSDLKSRILSKGIKVTTDYPCEWAGVQDGKPHLKGLEEFERAVVEDLWQALLRLYVEVGQSGVDCHGSCVGSGHAQAFFRSGACIVKQDFLLPQGRGGWGLVLVEGGPGDGKTVVFSHYVSSFCCRGLLTEFHSLLGTFDHAKSSQTLALLIDGADLVQDARGQLVSDWIPLCLPQGVSVVLSVTSNSVLRETLAKKKGTILFPMGHLSLLDKKEIVQKELAVYGKKLSGAAFNNQLQTLALARHCLSRMESQYRGVGLAWTMGALAVSSTDLHALLSMCSELSTGSEPVTWGRMLHLARKPQQPLPMAVFSQLFRTLQRYGYVITNSIQAVDRRSIASSNQSVH</sequence>
<feature type="region of interest" description="Disordered" evidence="1">
    <location>
        <begin position="568"/>
        <end position="605"/>
    </location>
</feature>
<reference evidence="3" key="1">
    <citation type="submission" date="2025-08" db="UniProtKB">
        <authorList>
            <consortium name="Ensembl"/>
        </authorList>
    </citation>
    <scope>IDENTIFICATION</scope>
</reference>
<accession>A0A3B3S6W6</accession>
<dbReference type="Pfam" id="PF13271">
    <property type="entry name" value="DUF4062"/>
    <property type="match status" value="1"/>
</dbReference>
<dbReference type="PANTHER" id="PTHR44791:SF1">
    <property type="entry name" value="TELOMERASE PROTEIN COMPONENT 1"/>
    <property type="match status" value="1"/>
</dbReference>
<dbReference type="InterPro" id="IPR037214">
    <property type="entry name" value="TROVE_dom_sf"/>
</dbReference>
<protein>
    <recommendedName>
        <fullName evidence="2">TROVE domain-containing protein</fullName>
    </recommendedName>
</protein>
<evidence type="ECO:0000313" key="4">
    <source>
        <dbReference type="Proteomes" id="UP000261540"/>
    </source>
</evidence>
<dbReference type="GO" id="GO:0005697">
    <property type="term" value="C:telomerase holoenzyme complex"/>
    <property type="evidence" value="ECO:0007669"/>
    <property type="project" value="TreeGrafter"/>
</dbReference>
<dbReference type="Proteomes" id="UP000261540">
    <property type="component" value="Unplaced"/>
</dbReference>
<feature type="region of interest" description="Disordered" evidence="1">
    <location>
        <begin position="139"/>
        <end position="160"/>
    </location>
</feature>
<dbReference type="GO" id="GO:0003720">
    <property type="term" value="F:telomerase activity"/>
    <property type="evidence" value="ECO:0007669"/>
    <property type="project" value="TreeGrafter"/>
</dbReference>
<dbReference type="SUPFAM" id="SSF140864">
    <property type="entry name" value="TROVE domain-like"/>
    <property type="match status" value="1"/>
</dbReference>
<dbReference type="Pfam" id="PF05731">
    <property type="entry name" value="TROVE"/>
    <property type="match status" value="1"/>
</dbReference>
<dbReference type="InterPro" id="IPR008858">
    <property type="entry name" value="TROVE_dom"/>
</dbReference>
<dbReference type="Ensembl" id="ENSPKIT00000006474.1">
    <property type="protein sequence ID" value="ENSPKIP00000025731.1"/>
    <property type="gene ID" value="ENSPKIG00000008322.1"/>
</dbReference>
<evidence type="ECO:0000313" key="3">
    <source>
        <dbReference type="Ensembl" id="ENSPKIP00000025731.1"/>
    </source>
</evidence>
<dbReference type="GO" id="GO:0070034">
    <property type="term" value="F:telomerase RNA binding"/>
    <property type="evidence" value="ECO:0007669"/>
    <property type="project" value="TreeGrafter"/>
</dbReference>
<dbReference type="GO" id="GO:0000722">
    <property type="term" value="P:telomere maintenance via recombination"/>
    <property type="evidence" value="ECO:0007669"/>
    <property type="project" value="TreeGrafter"/>
</dbReference>
<organism evidence="3 4">
    <name type="scientific">Paramormyrops kingsleyae</name>
    <dbReference type="NCBI Taxonomy" id="1676925"/>
    <lineage>
        <taxon>Eukaryota</taxon>
        <taxon>Metazoa</taxon>
        <taxon>Chordata</taxon>
        <taxon>Craniata</taxon>
        <taxon>Vertebrata</taxon>
        <taxon>Euteleostomi</taxon>
        <taxon>Actinopterygii</taxon>
        <taxon>Neopterygii</taxon>
        <taxon>Teleostei</taxon>
        <taxon>Osteoglossocephala</taxon>
        <taxon>Osteoglossomorpha</taxon>
        <taxon>Osteoglossiformes</taxon>
        <taxon>Mormyridae</taxon>
        <taxon>Paramormyrops</taxon>
    </lineage>
</organism>
<keyword evidence="4" id="KW-1185">Reference proteome</keyword>
<feature type="compositionally biased region" description="Basic residues" evidence="1">
    <location>
        <begin position="594"/>
        <end position="604"/>
    </location>
</feature>
<proteinExistence type="predicted"/>